<accession>A0A9P6WU25</accession>
<keyword evidence="2" id="KW-1185">Reference proteome</keyword>
<protein>
    <submittedName>
        <fullName evidence="1">Uncharacterized protein</fullName>
    </submittedName>
</protein>
<dbReference type="EMBL" id="JAANQT010007487">
    <property type="protein sequence ID" value="KAG1286780.1"/>
    <property type="molecule type" value="Genomic_DNA"/>
</dbReference>
<comment type="caution">
    <text evidence="1">The sequence shown here is derived from an EMBL/GenBank/DDBJ whole genome shotgun (WGS) entry which is preliminary data.</text>
</comment>
<reference evidence="1" key="1">
    <citation type="journal article" date="2020" name="Microb. Genom.">
        <title>Genetic diversity of clinical and environmental Mucorales isolates obtained from an investigation of mucormycosis cases among solid organ transplant recipients.</title>
        <authorList>
            <person name="Nguyen M.H."/>
            <person name="Kaul D."/>
            <person name="Muto C."/>
            <person name="Cheng S.J."/>
            <person name="Richter R.A."/>
            <person name="Bruno V.M."/>
            <person name="Liu G."/>
            <person name="Beyhan S."/>
            <person name="Sundermann A.J."/>
            <person name="Mounaud S."/>
            <person name="Pasculle A.W."/>
            <person name="Nierman W.C."/>
            <person name="Driscoll E."/>
            <person name="Cumbie R."/>
            <person name="Clancy C.J."/>
            <person name="Dupont C.L."/>
        </authorList>
    </citation>
    <scope>NUCLEOTIDE SEQUENCE</scope>
    <source>
        <strain evidence="1">GL11</strain>
    </source>
</reference>
<evidence type="ECO:0000313" key="2">
    <source>
        <dbReference type="Proteomes" id="UP000716291"/>
    </source>
</evidence>
<organism evidence="1 2">
    <name type="scientific">Rhizopus oryzae</name>
    <name type="common">Mucormycosis agent</name>
    <name type="synonym">Rhizopus arrhizus var. delemar</name>
    <dbReference type="NCBI Taxonomy" id="64495"/>
    <lineage>
        <taxon>Eukaryota</taxon>
        <taxon>Fungi</taxon>
        <taxon>Fungi incertae sedis</taxon>
        <taxon>Mucoromycota</taxon>
        <taxon>Mucoromycotina</taxon>
        <taxon>Mucoromycetes</taxon>
        <taxon>Mucorales</taxon>
        <taxon>Mucorineae</taxon>
        <taxon>Rhizopodaceae</taxon>
        <taxon>Rhizopus</taxon>
    </lineage>
</organism>
<name>A0A9P6WU25_RHIOR</name>
<sequence>MQAAEHAGMARVLVDATAEGRGDLAVVQLAGDAWLVDGAVQEFHQHLAAHAGQEAGAPVGAGHPFGHGHPAAAGVVAGGMAGLGAAGVGQAAGVGRAAALPAELDAHLVLAVGGWGGPAAGRAAARHCRWR</sequence>
<proteinExistence type="predicted"/>
<evidence type="ECO:0000313" key="1">
    <source>
        <dbReference type="EMBL" id="KAG1286780.1"/>
    </source>
</evidence>
<gene>
    <name evidence="1" type="ORF">G6F64_014172</name>
</gene>
<dbReference type="Proteomes" id="UP000716291">
    <property type="component" value="Unassembled WGS sequence"/>
</dbReference>
<dbReference type="AlphaFoldDB" id="A0A9P6WU25"/>